<evidence type="ECO:0000256" key="1">
    <source>
        <dbReference type="ARBA" id="ARBA00004141"/>
    </source>
</evidence>
<dbReference type="InterPro" id="IPR051401">
    <property type="entry name" value="GtrA_CellWall_Glycosyl"/>
</dbReference>
<keyword evidence="3 6" id="KW-0812">Transmembrane</keyword>
<evidence type="ECO:0000259" key="7">
    <source>
        <dbReference type="Pfam" id="PF04138"/>
    </source>
</evidence>
<protein>
    <submittedName>
        <fullName evidence="8">Putative flippase GtrA</fullName>
    </submittedName>
</protein>
<comment type="similarity">
    <text evidence="2">Belongs to the GtrA family.</text>
</comment>
<comment type="subcellular location">
    <subcellularLocation>
        <location evidence="1">Membrane</location>
        <topology evidence="1">Multi-pass membrane protein</topology>
    </subcellularLocation>
</comment>
<reference evidence="8 9" key="1">
    <citation type="submission" date="2020-08" db="EMBL/GenBank/DDBJ databases">
        <title>Genomic Encyclopedia of Type Strains, Phase IV (KMG-IV): sequencing the most valuable type-strain genomes for metagenomic binning, comparative biology and taxonomic classification.</title>
        <authorList>
            <person name="Goeker M."/>
        </authorList>
    </citation>
    <scope>NUCLEOTIDE SEQUENCE [LARGE SCALE GENOMIC DNA]</scope>
    <source>
        <strain evidence="8 9">DSM 103336</strain>
    </source>
</reference>
<sequence>MTAPLSPSRDSTTGLVARIRAFLSGTGGQFVRYAITGFGITALSAAIYWVLATPLHVHPQLANLAGYAVAVSLGYVIHSRWSFRGHGSRENTLRTTVRFLTASLISLGLNSAWIWLLVHRLGGPTWWPIVPILFVTPVAMFWLNRLWVFE</sequence>
<feature type="transmembrane region" description="Helical" evidence="6">
    <location>
        <begin position="97"/>
        <end position="118"/>
    </location>
</feature>
<dbReference type="EMBL" id="JACIJR010000003">
    <property type="protein sequence ID" value="MBB5728932.1"/>
    <property type="molecule type" value="Genomic_DNA"/>
</dbReference>
<keyword evidence="9" id="KW-1185">Reference proteome</keyword>
<dbReference type="Pfam" id="PF04138">
    <property type="entry name" value="GtrA_DPMS_TM"/>
    <property type="match status" value="1"/>
</dbReference>
<evidence type="ECO:0000256" key="2">
    <source>
        <dbReference type="ARBA" id="ARBA00009399"/>
    </source>
</evidence>
<comment type="caution">
    <text evidence="8">The sequence shown here is derived from an EMBL/GenBank/DDBJ whole genome shotgun (WGS) entry which is preliminary data.</text>
</comment>
<evidence type="ECO:0000256" key="6">
    <source>
        <dbReference type="SAM" id="Phobius"/>
    </source>
</evidence>
<dbReference type="GO" id="GO:0005886">
    <property type="term" value="C:plasma membrane"/>
    <property type="evidence" value="ECO:0007669"/>
    <property type="project" value="TreeGrafter"/>
</dbReference>
<dbReference type="PANTHER" id="PTHR38459">
    <property type="entry name" value="PROPHAGE BACTOPRENOL-LINKED GLUCOSE TRANSLOCASE HOMOLOG"/>
    <property type="match status" value="1"/>
</dbReference>
<evidence type="ECO:0000256" key="4">
    <source>
        <dbReference type="ARBA" id="ARBA00022989"/>
    </source>
</evidence>
<feature type="transmembrane region" description="Helical" evidence="6">
    <location>
        <begin position="124"/>
        <end position="143"/>
    </location>
</feature>
<dbReference type="RefSeq" id="WP_157176706.1">
    <property type="nucleotide sequence ID" value="NZ_BMJP01000002.1"/>
</dbReference>
<feature type="transmembrane region" description="Helical" evidence="6">
    <location>
        <begin position="30"/>
        <end position="51"/>
    </location>
</feature>
<dbReference type="AlphaFoldDB" id="A0A7W9BRP3"/>
<evidence type="ECO:0000256" key="5">
    <source>
        <dbReference type="ARBA" id="ARBA00023136"/>
    </source>
</evidence>
<accession>A0A7W9BRP3</accession>
<feature type="domain" description="GtrA/DPMS transmembrane" evidence="7">
    <location>
        <begin position="32"/>
        <end position="149"/>
    </location>
</feature>
<name>A0A7W9BRP3_9SPHN</name>
<evidence type="ECO:0000256" key="3">
    <source>
        <dbReference type="ARBA" id="ARBA00022692"/>
    </source>
</evidence>
<dbReference type="OrthoDB" id="8454931at2"/>
<keyword evidence="5 6" id="KW-0472">Membrane</keyword>
<dbReference type="InterPro" id="IPR007267">
    <property type="entry name" value="GtrA_DPMS_TM"/>
</dbReference>
<dbReference type="PANTHER" id="PTHR38459:SF1">
    <property type="entry name" value="PROPHAGE BACTOPRENOL-LINKED GLUCOSE TRANSLOCASE HOMOLOG"/>
    <property type="match status" value="1"/>
</dbReference>
<keyword evidence="4 6" id="KW-1133">Transmembrane helix</keyword>
<evidence type="ECO:0000313" key="9">
    <source>
        <dbReference type="Proteomes" id="UP000546701"/>
    </source>
</evidence>
<dbReference type="GO" id="GO:0000271">
    <property type="term" value="P:polysaccharide biosynthetic process"/>
    <property type="evidence" value="ECO:0007669"/>
    <property type="project" value="InterPro"/>
</dbReference>
<organism evidence="8 9">
    <name type="scientific">Sphingomonas prati</name>
    <dbReference type="NCBI Taxonomy" id="1843237"/>
    <lineage>
        <taxon>Bacteria</taxon>
        <taxon>Pseudomonadati</taxon>
        <taxon>Pseudomonadota</taxon>
        <taxon>Alphaproteobacteria</taxon>
        <taxon>Sphingomonadales</taxon>
        <taxon>Sphingomonadaceae</taxon>
        <taxon>Sphingomonas</taxon>
    </lineage>
</organism>
<proteinExistence type="inferred from homology"/>
<feature type="transmembrane region" description="Helical" evidence="6">
    <location>
        <begin position="57"/>
        <end position="77"/>
    </location>
</feature>
<gene>
    <name evidence="8" type="ORF">FHS99_001410</name>
</gene>
<evidence type="ECO:0000313" key="8">
    <source>
        <dbReference type="EMBL" id="MBB5728932.1"/>
    </source>
</evidence>
<dbReference type="Proteomes" id="UP000546701">
    <property type="component" value="Unassembled WGS sequence"/>
</dbReference>